<proteinExistence type="predicted"/>
<keyword evidence="3" id="KW-1185">Reference proteome</keyword>
<gene>
    <name evidence="2" type="ORF">TKK_010114</name>
</gene>
<reference evidence="2 3" key="1">
    <citation type="journal article" date="2024" name="bioRxiv">
        <title>A reference genome for Trichogramma kaykai: A tiny desert-dwelling parasitoid wasp with competing sex-ratio distorters.</title>
        <authorList>
            <person name="Culotta J."/>
            <person name="Lindsey A.R."/>
        </authorList>
    </citation>
    <scope>NUCLEOTIDE SEQUENCE [LARGE SCALE GENOMIC DNA]</scope>
    <source>
        <strain evidence="2 3">KSX58</strain>
    </source>
</reference>
<sequence length="481" mass="56529">MLLRSLLVFLLVVSSTRWPSCNGKHFVIDEQLDVKKFIAHYAHLVAPQDATERLFARFGRAIILSKEEAVLPLIECHSTIDRCMLADNHYKINDEHSVEREKHVYCSKDLKPVMLYEHVTGFTMQSYPNFYVLDWRYKIDVGLLTVQVGDDVKNISMPVDAGPKKQRRTVQIVYKTGCKVETIYEGNKHELQPMEDFVFAEEIGELHTFFTDFDMCPLGGRGLSTWDVEERRDVGPTCFMKHLADTTNLTHKIGSRVEGVNYFDFFMLDRNQDEWNGYMIDYQQQEPNLVFSFPAGNITGKDLQFVFNYEYTLACYAQHHRTNSSLRCLYVDVRQNSTRKFTMDHETHIGSFQLHYRKDGEFYLLIKAARELESQRDIYELWRVKIDGRRGKAEEKRYDAFRVQRFLAPGDAVAAYIDHWDDDDEHVVCVSFECKQDLLRLHNTGRYASLRDYYFKRFFNKCFAKKDFDDAKLKVIVHNRT</sequence>
<dbReference type="EMBL" id="JBJJXI010000077">
    <property type="protein sequence ID" value="KAL3395788.1"/>
    <property type="molecule type" value="Genomic_DNA"/>
</dbReference>
<dbReference type="Proteomes" id="UP001627154">
    <property type="component" value="Unassembled WGS sequence"/>
</dbReference>
<evidence type="ECO:0000313" key="3">
    <source>
        <dbReference type="Proteomes" id="UP001627154"/>
    </source>
</evidence>
<keyword evidence="1" id="KW-0732">Signal</keyword>
<organism evidence="2 3">
    <name type="scientific">Trichogramma kaykai</name>
    <dbReference type="NCBI Taxonomy" id="54128"/>
    <lineage>
        <taxon>Eukaryota</taxon>
        <taxon>Metazoa</taxon>
        <taxon>Ecdysozoa</taxon>
        <taxon>Arthropoda</taxon>
        <taxon>Hexapoda</taxon>
        <taxon>Insecta</taxon>
        <taxon>Pterygota</taxon>
        <taxon>Neoptera</taxon>
        <taxon>Endopterygota</taxon>
        <taxon>Hymenoptera</taxon>
        <taxon>Apocrita</taxon>
        <taxon>Proctotrupomorpha</taxon>
        <taxon>Chalcidoidea</taxon>
        <taxon>Trichogrammatidae</taxon>
        <taxon>Trichogramma</taxon>
    </lineage>
</organism>
<evidence type="ECO:0000256" key="1">
    <source>
        <dbReference type="SAM" id="SignalP"/>
    </source>
</evidence>
<dbReference type="AlphaFoldDB" id="A0ABD2WS32"/>
<evidence type="ECO:0000313" key="2">
    <source>
        <dbReference type="EMBL" id="KAL3395788.1"/>
    </source>
</evidence>
<accession>A0ABD2WS32</accession>
<name>A0ABD2WS32_9HYME</name>
<feature type="chain" id="PRO_5044786711" evidence="1">
    <location>
        <begin position="24"/>
        <end position="481"/>
    </location>
</feature>
<feature type="signal peptide" evidence="1">
    <location>
        <begin position="1"/>
        <end position="23"/>
    </location>
</feature>
<comment type="caution">
    <text evidence="2">The sequence shown here is derived from an EMBL/GenBank/DDBJ whole genome shotgun (WGS) entry which is preliminary data.</text>
</comment>
<protein>
    <submittedName>
        <fullName evidence="2">Uncharacterized protein</fullName>
    </submittedName>
</protein>